<reference evidence="3" key="2">
    <citation type="submission" date="2021-09" db="EMBL/GenBank/DDBJ databases">
        <authorList>
            <person name="Gilroy R."/>
        </authorList>
    </citation>
    <scope>NUCLEOTIDE SEQUENCE</scope>
    <source>
        <strain evidence="3">316</strain>
    </source>
</reference>
<dbReference type="EMBL" id="DYYG01000037">
    <property type="protein sequence ID" value="HJE24588.1"/>
    <property type="molecule type" value="Genomic_DNA"/>
</dbReference>
<evidence type="ECO:0000256" key="1">
    <source>
        <dbReference type="SAM" id="Phobius"/>
    </source>
</evidence>
<keyword evidence="1" id="KW-0472">Membrane</keyword>
<keyword evidence="1" id="KW-0812">Transmembrane</keyword>
<evidence type="ECO:0000313" key="4">
    <source>
        <dbReference type="Proteomes" id="UP000742631"/>
    </source>
</evidence>
<gene>
    <name evidence="3" type="ORF">K8W01_13100</name>
</gene>
<dbReference type="Pfam" id="PF07811">
    <property type="entry name" value="TadE"/>
    <property type="match status" value="1"/>
</dbReference>
<accession>A0A921E3A9</accession>
<evidence type="ECO:0000313" key="3">
    <source>
        <dbReference type="EMBL" id="HJE24588.1"/>
    </source>
</evidence>
<keyword evidence="1" id="KW-1133">Transmembrane helix</keyword>
<protein>
    <submittedName>
        <fullName evidence="3">Pilus assembly protein</fullName>
    </submittedName>
</protein>
<dbReference type="Proteomes" id="UP000742631">
    <property type="component" value="Unassembled WGS sequence"/>
</dbReference>
<dbReference type="InterPro" id="IPR012495">
    <property type="entry name" value="TadE-like_dom"/>
</dbReference>
<dbReference type="AlphaFoldDB" id="A0A921E3A9"/>
<evidence type="ECO:0000259" key="2">
    <source>
        <dbReference type="Pfam" id="PF07811"/>
    </source>
</evidence>
<reference evidence="3" key="1">
    <citation type="journal article" date="2021" name="PeerJ">
        <title>Extensive microbial diversity within the chicken gut microbiome revealed by metagenomics and culture.</title>
        <authorList>
            <person name="Gilroy R."/>
            <person name="Ravi A."/>
            <person name="Getino M."/>
            <person name="Pursley I."/>
            <person name="Horton D.L."/>
            <person name="Alikhan N.F."/>
            <person name="Baker D."/>
            <person name="Gharbi K."/>
            <person name="Hall N."/>
            <person name="Watson M."/>
            <person name="Adriaenssens E.M."/>
            <person name="Foster-Nyarko E."/>
            <person name="Jarju S."/>
            <person name="Secka A."/>
            <person name="Antonio M."/>
            <person name="Oren A."/>
            <person name="Chaudhuri R.R."/>
            <person name="La Ragione R."/>
            <person name="Hildebrand F."/>
            <person name="Pallen M.J."/>
        </authorList>
    </citation>
    <scope>NUCLEOTIDE SEQUENCE</scope>
    <source>
        <strain evidence="3">316</strain>
    </source>
</reference>
<feature type="transmembrane region" description="Helical" evidence="1">
    <location>
        <begin position="20"/>
        <end position="41"/>
    </location>
</feature>
<feature type="domain" description="TadE-like" evidence="2">
    <location>
        <begin position="13"/>
        <end position="55"/>
    </location>
</feature>
<sequence>MSANSQYFQDERGATTVEFALISVTVVFTLMFAMGVALVLYTNQVLDTATDLASRQILVGKIQTQSTAATLSSFKKSLCSYLRAPISCDDVIINLYVVPKAGGPSGYYTYVKQDVSGLILPALTSGSGQFNVGNRGDYQYLQVIYPITFLPRQVSSWLSGGATYNGKPAYLAISAAAFRVEQY</sequence>
<comment type="caution">
    <text evidence="3">The sequence shown here is derived from an EMBL/GenBank/DDBJ whole genome shotgun (WGS) entry which is preliminary data.</text>
</comment>
<proteinExistence type="predicted"/>
<name>A0A921E3A9_9HYPH</name>
<organism evidence="3 4">
    <name type="scientific">Methylorubrum populi</name>
    <dbReference type="NCBI Taxonomy" id="223967"/>
    <lineage>
        <taxon>Bacteria</taxon>
        <taxon>Pseudomonadati</taxon>
        <taxon>Pseudomonadota</taxon>
        <taxon>Alphaproteobacteria</taxon>
        <taxon>Hyphomicrobiales</taxon>
        <taxon>Methylobacteriaceae</taxon>
        <taxon>Methylorubrum</taxon>
    </lineage>
</organism>